<accession>A0A7W8EM54</accession>
<dbReference type="RefSeq" id="WP_022710560.1">
    <property type="nucleotide sequence ID" value="NZ_JACHIL010000001.1"/>
</dbReference>
<dbReference type="InterPro" id="IPR010419">
    <property type="entry name" value="CO_DH_gsu"/>
</dbReference>
<protein>
    <recommendedName>
        <fullName evidence="3">Carbon monoxide dehydrogenase subunit G</fullName>
    </recommendedName>
</protein>
<dbReference type="CDD" id="cd05018">
    <property type="entry name" value="CoxG"/>
    <property type="match status" value="1"/>
</dbReference>
<evidence type="ECO:0000313" key="2">
    <source>
        <dbReference type="Proteomes" id="UP000531231"/>
    </source>
</evidence>
<reference evidence="1 2" key="1">
    <citation type="submission" date="2020-08" db="EMBL/GenBank/DDBJ databases">
        <title>Genomic Encyclopedia of Type Strains, Phase IV (KMG-IV): sequencing the most valuable type-strain genomes for metagenomic binning, comparative biology and taxonomic classification.</title>
        <authorList>
            <person name="Goeker M."/>
        </authorList>
    </citation>
    <scope>NUCLEOTIDE SEQUENCE [LARGE SCALE GENOMIC DNA]</scope>
    <source>
        <strain evidence="1 2">DSM 25620</strain>
    </source>
</reference>
<proteinExistence type="predicted"/>
<dbReference type="PANTHER" id="PTHR38588">
    <property type="entry name" value="BLL0334 PROTEIN"/>
    <property type="match status" value="1"/>
</dbReference>
<sequence length="154" mass="16426">MDLTGEERIQAPRQAVWDAMNDVDVLKPCIPGCETLERLSETDIQAAILVNLSLIKIRFHGLLILSNLNPPFSYTISGEGQGSIAGFAAGSADVELIEESPDVTILRYTINGDAGGKIAQLGTKLLGNTARKIADRFFANIGEAAAQNIRQGSA</sequence>
<name>A0A7W8EM54_9HYPH</name>
<dbReference type="Proteomes" id="UP000531231">
    <property type="component" value="Unassembled WGS sequence"/>
</dbReference>
<gene>
    <name evidence="1" type="ORF">HNQ68_000632</name>
</gene>
<evidence type="ECO:0008006" key="3">
    <source>
        <dbReference type="Google" id="ProtNLM"/>
    </source>
</evidence>
<dbReference type="Gene3D" id="3.30.530.20">
    <property type="match status" value="1"/>
</dbReference>
<organism evidence="1 2">
    <name type="scientific">Pseudochrobactrum saccharolyticum</name>
    <dbReference type="NCBI Taxonomy" id="354352"/>
    <lineage>
        <taxon>Bacteria</taxon>
        <taxon>Pseudomonadati</taxon>
        <taxon>Pseudomonadota</taxon>
        <taxon>Alphaproteobacteria</taxon>
        <taxon>Hyphomicrobiales</taxon>
        <taxon>Brucellaceae</taxon>
        <taxon>Pseudochrobactrum</taxon>
    </lineage>
</organism>
<evidence type="ECO:0000313" key="1">
    <source>
        <dbReference type="EMBL" id="MBB5090120.1"/>
    </source>
</evidence>
<dbReference type="PANTHER" id="PTHR38588:SF1">
    <property type="entry name" value="BLL0334 PROTEIN"/>
    <property type="match status" value="1"/>
</dbReference>
<dbReference type="InterPro" id="IPR023393">
    <property type="entry name" value="START-like_dom_sf"/>
</dbReference>
<dbReference type="EMBL" id="JACHIL010000001">
    <property type="protein sequence ID" value="MBB5090120.1"/>
    <property type="molecule type" value="Genomic_DNA"/>
</dbReference>
<comment type="caution">
    <text evidence="1">The sequence shown here is derived from an EMBL/GenBank/DDBJ whole genome shotgun (WGS) entry which is preliminary data.</text>
</comment>
<keyword evidence="2" id="KW-1185">Reference proteome</keyword>
<dbReference type="AlphaFoldDB" id="A0A7W8EM54"/>
<dbReference type="Pfam" id="PF06240">
    <property type="entry name" value="COXG"/>
    <property type="match status" value="1"/>
</dbReference>
<dbReference type="SUPFAM" id="SSF55961">
    <property type="entry name" value="Bet v1-like"/>
    <property type="match status" value="1"/>
</dbReference>